<comment type="caution">
    <text evidence="4">The sequence shown here is derived from an EMBL/GenBank/DDBJ whole genome shotgun (WGS) entry which is preliminary data.</text>
</comment>
<feature type="compositionally biased region" description="Acidic residues" evidence="1">
    <location>
        <begin position="84"/>
        <end position="102"/>
    </location>
</feature>
<dbReference type="Proteomes" id="UP000432015">
    <property type="component" value="Unassembled WGS sequence"/>
</dbReference>
<dbReference type="SMART" id="SM00271">
    <property type="entry name" value="DnaJ"/>
    <property type="match status" value="1"/>
</dbReference>
<dbReference type="InterPro" id="IPR050817">
    <property type="entry name" value="DjlA_DnaK_co-chaperone"/>
</dbReference>
<dbReference type="AlphaFoldDB" id="A0A7K1KVL6"/>
<dbReference type="Gene3D" id="1.10.287.110">
    <property type="entry name" value="DnaJ domain"/>
    <property type="match status" value="1"/>
</dbReference>
<dbReference type="PROSITE" id="PS50076">
    <property type="entry name" value="DNAJ_2"/>
    <property type="match status" value="1"/>
</dbReference>
<feature type="transmembrane region" description="Helical" evidence="2">
    <location>
        <begin position="166"/>
        <end position="190"/>
    </location>
</feature>
<dbReference type="Pfam" id="PF00226">
    <property type="entry name" value="DnaJ"/>
    <property type="match status" value="1"/>
</dbReference>
<keyword evidence="2" id="KW-1133">Transmembrane helix</keyword>
<feature type="compositionally biased region" description="Pro residues" evidence="1">
    <location>
        <begin position="126"/>
        <end position="140"/>
    </location>
</feature>
<dbReference type="InterPro" id="IPR001623">
    <property type="entry name" value="DnaJ_domain"/>
</dbReference>
<evidence type="ECO:0000256" key="2">
    <source>
        <dbReference type="SAM" id="Phobius"/>
    </source>
</evidence>
<evidence type="ECO:0000313" key="4">
    <source>
        <dbReference type="EMBL" id="MUN36220.1"/>
    </source>
</evidence>
<dbReference type="InterPro" id="IPR036869">
    <property type="entry name" value="J_dom_sf"/>
</dbReference>
<keyword evidence="5" id="KW-1185">Reference proteome</keyword>
<gene>
    <name evidence="4" type="ORF">GNZ18_06365</name>
</gene>
<dbReference type="SUPFAM" id="SSF46565">
    <property type="entry name" value="Chaperone J-domain"/>
    <property type="match status" value="1"/>
</dbReference>
<proteinExistence type="predicted"/>
<keyword evidence="2" id="KW-0472">Membrane</keyword>
<dbReference type="PANTHER" id="PTHR24074">
    <property type="entry name" value="CO-CHAPERONE PROTEIN DJLA"/>
    <property type="match status" value="1"/>
</dbReference>
<reference evidence="4 5" key="1">
    <citation type="submission" date="2019-11" db="EMBL/GenBank/DDBJ databases">
        <authorList>
            <person name="Cao P."/>
        </authorList>
    </citation>
    <scope>NUCLEOTIDE SEQUENCE [LARGE SCALE GENOMIC DNA]</scope>
    <source>
        <strain evidence="4 5">NEAU-AAG5</strain>
    </source>
</reference>
<organism evidence="4 5">
    <name type="scientific">Actinomadura litoris</name>
    <dbReference type="NCBI Taxonomy" id="2678616"/>
    <lineage>
        <taxon>Bacteria</taxon>
        <taxon>Bacillati</taxon>
        <taxon>Actinomycetota</taxon>
        <taxon>Actinomycetes</taxon>
        <taxon>Streptosporangiales</taxon>
        <taxon>Thermomonosporaceae</taxon>
        <taxon>Actinomadura</taxon>
    </lineage>
</organism>
<evidence type="ECO:0000256" key="1">
    <source>
        <dbReference type="SAM" id="MobiDB-lite"/>
    </source>
</evidence>
<sequence length="312" mass="34557">MFGDLSGHDAYELLHVSPDASSEEIQRAWRKLARTHHPDRFTDNTARTKAEQELRLINLARDVLLNRRASYDAFRDAPAVDEELFDDPWDDLPPDPWEDEPPPDPWDFDTPPSAPQDPWADATPGAAPPPPTYIPPRPPLHVPPPYIRPPWPQYRPPPRHQVGSRLGLGCVLLFGVLLFLWGFGVVLGGLRGLVHSDEPEPEAPVPGVLAGSWTGIVQHLGDDSTWDIELTLRKGKHNGQVHYVHGECAGTAVPIVADAQEAVTLRTVFPHEQSLCDVGNVHITPSTDGRIQVTYYKEDGVTEAATGTLLRR</sequence>
<evidence type="ECO:0000259" key="3">
    <source>
        <dbReference type="PROSITE" id="PS50076"/>
    </source>
</evidence>
<name>A0A7K1KVL6_9ACTN</name>
<dbReference type="RefSeq" id="WP_156215227.1">
    <property type="nucleotide sequence ID" value="NZ_WOFH01000002.1"/>
</dbReference>
<protein>
    <submittedName>
        <fullName evidence="4">DnaJ domain-containing protein</fullName>
    </submittedName>
</protein>
<evidence type="ECO:0000313" key="5">
    <source>
        <dbReference type="Proteomes" id="UP000432015"/>
    </source>
</evidence>
<keyword evidence="2" id="KW-0812">Transmembrane</keyword>
<dbReference type="EMBL" id="WOFH01000002">
    <property type="protein sequence ID" value="MUN36220.1"/>
    <property type="molecule type" value="Genomic_DNA"/>
</dbReference>
<accession>A0A7K1KVL6</accession>
<dbReference type="CDD" id="cd06257">
    <property type="entry name" value="DnaJ"/>
    <property type="match status" value="1"/>
</dbReference>
<dbReference type="PRINTS" id="PR00625">
    <property type="entry name" value="JDOMAIN"/>
</dbReference>
<feature type="region of interest" description="Disordered" evidence="1">
    <location>
        <begin position="84"/>
        <end position="140"/>
    </location>
</feature>
<feature type="domain" description="J" evidence="3">
    <location>
        <begin position="9"/>
        <end position="75"/>
    </location>
</feature>